<comment type="caution">
    <text evidence="2">The sequence shown here is derived from an EMBL/GenBank/DDBJ whole genome shotgun (WGS) entry which is preliminary data.</text>
</comment>
<dbReference type="EMBL" id="LVLJ01003879">
    <property type="protein sequence ID" value="OAE19375.1"/>
    <property type="molecule type" value="Genomic_DNA"/>
</dbReference>
<protein>
    <submittedName>
        <fullName evidence="2">Uncharacterized protein</fullName>
    </submittedName>
</protein>
<name>A0A176VHH9_MARPO</name>
<evidence type="ECO:0000313" key="2">
    <source>
        <dbReference type="EMBL" id="OAE19375.1"/>
    </source>
</evidence>
<evidence type="ECO:0000313" key="3">
    <source>
        <dbReference type="Proteomes" id="UP000077202"/>
    </source>
</evidence>
<dbReference type="AlphaFoldDB" id="A0A176VHH9"/>
<feature type="compositionally biased region" description="Low complexity" evidence="1">
    <location>
        <begin position="335"/>
        <end position="348"/>
    </location>
</feature>
<accession>A0A176VHH9</accession>
<evidence type="ECO:0000256" key="1">
    <source>
        <dbReference type="SAM" id="MobiDB-lite"/>
    </source>
</evidence>
<proteinExistence type="predicted"/>
<gene>
    <name evidence="2" type="ORF">AXG93_698s1040</name>
</gene>
<feature type="region of interest" description="Disordered" evidence="1">
    <location>
        <begin position="299"/>
        <end position="388"/>
    </location>
</feature>
<dbReference type="Proteomes" id="UP000077202">
    <property type="component" value="Unassembled WGS sequence"/>
</dbReference>
<feature type="compositionally biased region" description="Basic and acidic residues" evidence="1">
    <location>
        <begin position="367"/>
        <end position="384"/>
    </location>
</feature>
<reference evidence="2" key="1">
    <citation type="submission" date="2016-03" db="EMBL/GenBank/DDBJ databases">
        <title>Mechanisms controlling the formation of the plant cell surface in tip-growing cells are functionally conserved among land plants.</title>
        <authorList>
            <person name="Honkanen S."/>
            <person name="Jones V.A."/>
            <person name="Morieri G."/>
            <person name="Champion C."/>
            <person name="Hetherington A.J."/>
            <person name="Kelly S."/>
            <person name="Saint-Marcoux D."/>
            <person name="Proust H."/>
            <person name="Prescott H."/>
            <person name="Dolan L."/>
        </authorList>
    </citation>
    <scope>NUCLEOTIDE SEQUENCE [LARGE SCALE GENOMIC DNA]</scope>
    <source>
        <tissue evidence="2">Whole gametophyte</tissue>
    </source>
</reference>
<organism evidence="2 3">
    <name type="scientific">Marchantia polymorpha subsp. ruderalis</name>
    <dbReference type="NCBI Taxonomy" id="1480154"/>
    <lineage>
        <taxon>Eukaryota</taxon>
        <taxon>Viridiplantae</taxon>
        <taxon>Streptophyta</taxon>
        <taxon>Embryophyta</taxon>
        <taxon>Marchantiophyta</taxon>
        <taxon>Marchantiopsida</taxon>
        <taxon>Marchantiidae</taxon>
        <taxon>Marchantiales</taxon>
        <taxon>Marchantiaceae</taxon>
        <taxon>Marchantia</taxon>
    </lineage>
</organism>
<keyword evidence="3" id="KW-1185">Reference proteome</keyword>
<sequence>MVHMKDKIEPFCHMSHISRTSKEENAQPFVGFVYTDALPCHKKPLHDDEMTMRCARHLTHRANETKSDAICISHVCIKSARESLSKAQKICFLPHILLLRGAKGDVDRPSITSLITLGDAHVVLHDPHESQTMRDQARALRRRATFVNRRPPSNMLRSPCMISKNDQIAHNSAVESCADCKQLRTTNTSSDIHSVHAEWQEDVPYVPTVTVAQIEVLGFDDESRCRDEHPFLATVQSMAPSEEEEEEGVSLSSSRLFVAVAREESGRLISGGGDRLLGVSSGCRGGGCSDCEVGRFAEGTTTTTPAPPRPFGGGPDTAQKQGTPLPPPICTIRKSPGSSEQAGSGEQSVAVGRRSRRTRRGIGNGEKLQRRNGCDRSRGREVSAARRAGKIRPDSLHCEGLSGVQLGITPVS</sequence>